<evidence type="ECO:0000313" key="1">
    <source>
        <dbReference type="EMBL" id="MCW0345818.1"/>
    </source>
</evidence>
<evidence type="ECO:0000313" key="2">
    <source>
        <dbReference type="Proteomes" id="UP001208888"/>
    </source>
</evidence>
<dbReference type="EMBL" id="JANFVX010000020">
    <property type="protein sequence ID" value="MCW0345818.1"/>
    <property type="molecule type" value="Genomic_DNA"/>
</dbReference>
<proteinExistence type="predicted"/>
<name>A0AAJ1D239_PANAN</name>
<dbReference type="AlphaFoldDB" id="A0AAJ1D239"/>
<reference evidence="1" key="1">
    <citation type="submission" date="2022-06" db="EMBL/GenBank/DDBJ databases">
        <title>Dynamics of rice microbiomes reveals core vertical transmitted seed endophytes.</title>
        <authorList>
            <person name="Liao K."/>
            <person name="Zhang X."/>
        </authorList>
    </citation>
    <scope>NUCLEOTIDE SEQUENCE</scope>
    <source>
        <strain evidence="1">JT1-17</strain>
    </source>
</reference>
<organism evidence="1 2">
    <name type="scientific">Pantoea ananas</name>
    <name type="common">Erwinia uredovora</name>
    <dbReference type="NCBI Taxonomy" id="553"/>
    <lineage>
        <taxon>Bacteria</taxon>
        <taxon>Pseudomonadati</taxon>
        <taxon>Pseudomonadota</taxon>
        <taxon>Gammaproteobacteria</taxon>
        <taxon>Enterobacterales</taxon>
        <taxon>Erwiniaceae</taxon>
        <taxon>Pantoea</taxon>
    </lineage>
</organism>
<protein>
    <submittedName>
        <fullName evidence="1">Uncharacterized protein</fullName>
    </submittedName>
</protein>
<comment type="caution">
    <text evidence="1">The sequence shown here is derived from an EMBL/GenBank/DDBJ whole genome shotgun (WGS) entry which is preliminary data.</text>
</comment>
<sequence length="224" mass="25020">MRSAGQLRFITQRFGFSLQRTAVKLAKLHLVFVNRLNEPGSVDVVGGQGFPFAFMFGDVHHNGVGVNLRIEVARGVMREQRGHHLAGRFDAGNAVSGIPHAYQVFNHPQRLFHRLVVCLQQAFVASGQYQHGDAFRGGKRQVMSRTVDVRALHLFAQLRSVGELAVQHVRKRLQVNLAFQAQLARALTQPLTFQVIEKIVVIFAAVVTGSIGGRRHRRNGHHRS</sequence>
<gene>
    <name evidence="1" type="ORF">NB703_003911</name>
</gene>
<dbReference type="Proteomes" id="UP001208888">
    <property type="component" value="Unassembled WGS sequence"/>
</dbReference>
<accession>A0AAJ1D239</accession>